<sequence>MYYILKCFDPAEGFIARIEYRDDDPFRFWNGGERFDDEPETPLRATVVSDAQSVLAELWETPLPMMTARLHQALCQLGVSNLDVYPVELTDSRSGKIIDDYLAFNLIGVIAAADLQQTRFAPGSPERMISADIDHLVVAPDRIAGAHMFRLGESVSAIMVDQQVRDGLIAAGFDTLSFLPPDQWVG</sequence>
<comment type="caution">
    <text evidence="2">The sequence shown here is derived from an EMBL/GenBank/DDBJ whole genome shotgun (WGS) entry which is preliminary data.</text>
</comment>
<dbReference type="EMBL" id="QKOE01000015">
    <property type="protein sequence ID" value="PZA15327.1"/>
    <property type="molecule type" value="Genomic_DNA"/>
</dbReference>
<feature type="domain" description="Immunity MXAN-0049 protein" evidence="1">
    <location>
        <begin position="32"/>
        <end position="178"/>
    </location>
</feature>
<dbReference type="OrthoDB" id="5519516at2"/>
<proteinExistence type="predicted"/>
<reference evidence="2 3" key="1">
    <citation type="submission" date="2018-06" db="EMBL/GenBank/DDBJ databases">
        <title>Azoarcus communis strain SWub3 genome.</title>
        <authorList>
            <person name="Zorraquino Salvo V."/>
            <person name="Toubiana D."/>
            <person name="Blumwald E."/>
        </authorList>
    </citation>
    <scope>NUCLEOTIDE SEQUENCE [LARGE SCALE GENOMIC DNA]</scope>
    <source>
        <strain evidence="2 3">SWub3</strain>
    </source>
</reference>
<dbReference type="AlphaFoldDB" id="A0A323USH3"/>
<accession>A0A323USH3</accession>
<dbReference type="Pfam" id="PF07791">
    <property type="entry name" value="Imm11"/>
    <property type="match status" value="1"/>
</dbReference>
<dbReference type="RefSeq" id="WP_110527408.1">
    <property type="nucleotide sequence ID" value="NZ_QKOE01000015.1"/>
</dbReference>
<name>A0A323USH3_9RHOO</name>
<organism evidence="2 3">
    <name type="scientific">Parazoarcus communis SWub3 = DSM 12120</name>
    <dbReference type="NCBI Taxonomy" id="1121029"/>
    <lineage>
        <taxon>Bacteria</taxon>
        <taxon>Pseudomonadati</taxon>
        <taxon>Pseudomonadota</taxon>
        <taxon>Betaproteobacteria</taxon>
        <taxon>Rhodocyclales</taxon>
        <taxon>Zoogloeaceae</taxon>
        <taxon>Parazoarcus</taxon>
    </lineage>
</organism>
<dbReference type="InterPro" id="IPR012433">
    <property type="entry name" value="Imm11"/>
</dbReference>
<evidence type="ECO:0000259" key="1">
    <source>
        <dbReference type="Pfam" id="PF07791"/>
    </source>
</evidence>
<dbReference type="Proteomes" id="UP000248259">
    <property type="component" value="Unassembled WGS sequence"/>
</dbReference>
<evidence type="ECO:0000313" key="2">
    <source>
        <dbReference type="EMBL" id="PZA15327.1"/>
    </source>
</evidence>
<keyword evidence="3" id="KW-1185">Reference proteome</keyword>
<evidence type="ECO:0000313" key="3">
    <source>
        <dbReference type="Proteomes" id="UP000248259"/>
    </source>
</evidence>
<protein>
    <recommendedName>
        <fullName evidence="1">Immunity MXAN-0049 protein domain-containing protein</fullName>
    </recommendedName>
</protein>
<gene>
    <name evidence="2" type="ORF">DNK49_17400</name>
</gene>